<dbReference type="SUPFAM" id="SSF82199">
    <property type="entry name" value="SET domain"/>
    <property type="match status" value="1"/>
</dbReference>
<sequence>MPEVDPYTDIVLSSCCTDYQQPNAKVTDQGRTITAIRGISKGEEVVTHSGAPHAALQSAGLVRLIASSTLARAMHMDIFASDDESEDERTSRMSNKRHRSNGRVEASPSAALDNSRANGINGGPRNGPTHLHSQPVLPPSTTAAAQCHPSNSASKRAASRNSGSSSHHLPPTTDGPAGTHTLLPPNTNGPAATHTLLPPNTDSPAATHTLLPFNTNGPAAAHKPLPPNTNSTTATRKPLPPNTNSTTASRKPLAALGKQRAASPHAPHSPSNQPPPSTRPAQACPQQEHQAPSHTVTNHEVSSHTTHTPQPSLPPPLLPPPWLHLQQNVYVGAAARVKACEGMGAESDDDLEGRGRGRKSLRGRGSRSPGKRAGQRMLKGGSTWKPFVCQCNPQQGKVCADEHSCLNRAQHVECTPGVCTAGELCQNQRIQRMQSPYLMLRHVGEEKGWGVLAGEPVPAGAFIIQYTGEVVTKEEADKRLQQYEALRIPHYYLMTLSNELVVDATRSGSLGRFVNHSSQPNCVTEKWLVEGREVVIITAKRDVAVGEELCYDYNCANQIWFSCL</sequence>
<dbReference type="PANTHER" id="PTHR22884">
    <property type="entry name" value="SET DOMAIN PROTEINS"/>
    <property type="match status" value="1"/>
</dbReference>
<dbReference type="InterPro" id="IPR006560">
    <property type="entry name" value="AWS_dom"/>
</dbReference>
<accession>A0A7S3QLN8</accession>
<keyword evidence="5" id="KW-0808">Transferase</keyword>
<dbReference type="Gene3D" id="2.170.270.10">
    <property type="entry name" value="SET domain"/>
    <property type="match status" value="1"/>
</dbReference>
<evidence type="ECO:0000256" key="4">
    <source>
        <dbReference type="ARBA" id="ARBA00022603"/>
    </source>
</evidence>
<dbReference type="GO" id="GO:0005694">
    <property type="term" value="C:chromosome"/>
    <property type="evidence" value="ECO:0007669"/>
    <property type="project" value="UniProtKB-SubCell"/>
</dbReference>
<feature type="compositionally biased region" description="Polar residues" evidence="8">
    <location>
        <begin position="284"/>
        <end position="300"/>
    </location>
</feature>
<keyword evidence="6" id="KW-0949">S-adenosyl-L-methionine</keyword>
<evidence type="ECO:0000256" key="5">
    <source>
        <dbReference type="ARBA" id="ARBA00022679"/>
    </source>
</evidence>
<dbReference type="AlphaFoldDB" id="A0A7S3QLN8"/>
<feature type="compositionally biased region" description="Basic residues" evidence="8">
    <location>
        <begin position="356"/>
        <end position="374"/>
    </location>
</feature>
<evidence type="ECO:0000256" key="2">
    <source>
        <dbReference type="ARBA" id="ARBA00004286"/>
    </source>
</evidence>
<dbReference type="GO" id="GO:0042054">
    <property type="term" value="F:histone methyltransferase activity"/>
    <property type="evidence" value="ECO:0007669"/>
    <property type="project" value="InterPro"/>
</dbReference>
<dbReference type="SMART" id="SM00570">
    <property type="entry name" value="AWS"/>
    <property type="match status" value="1"/>
</dbReference>
<comment type="subcellular location">
    <subcellularLocation>
        <location evidence="2">Chromosome</location>
    </subcellularLocation>
    <subcellularLocation>
        <location evidence="1">Nucleus</location>
    </subcellularLocation>
</comment>
<dbReference type="Pfam" id="PF00856">
    <property type="entry name" value="SET"/>
    <property type="match status" value="1"/>
</dbReference>
<evidence type="ECO:0000259" key="10">
    <source>
        <dbReference type="PROSITE" id="PS51215"/>
    </source>
</evidence>
<feature type="compositionally biased region" description="Polar residues" evidence="8">
    <location>
        <begin position="198"/>
        <end position="217"/>
    </location>
</feature>
<dbReference type="InterPro" id="IPR050777">
    <property type="entry name" value="SET2_Histone-Lys_MeTrsfase"/>
</dbReference>
<feature type="domain" description="SET" evidence="9">
    <location>
        <begin position="428"/>
        <end position="554"/>
    </location>
</feature>
<evidence type="ECO:0000313" key="11">
    <source>
        <dbReference type="EMBL" id="CAE0486704.1"/>
    </source>
</evidence>
<dbReference type="GO" id="GO:0032259">
    <property type="term" value="P:methylation"/>
    <property type="evidence" value="ECO:0007669"/>
    <property type="project" value="UniProtKB-KW"/>
</dbReference>
<keyword evidence="7" id="KW-0539">Nucleus</keyword>
<feature type="region of interest" description="Disordered" evidence="8">
    <location>
        <begin position="82"/>
        <end position="320"/>
    </location>
</feature>
<evidence type="ECO:0000256" key="7">
    <source>
        <dbReference type="ARBA" id="ARBA00023242"/>
    </source>
</evidence>
<organism evidence="11">
    <name type="scientific">Dunaliella tertiolecta</name>
    <name type="common">Green alga</name>
    <dbReference type="NCBI Taxonomy" id="3047"/>
    <lineage>
        <taxon>Eukaryota</taxon>
        <taxon>Viridiplantae</taxon>
        <taxon>Chlorophyta</taxon>
        <taxon>core chlorophytes</taxon>
        <taxon>Chlorophyceae</taxon>
        <taxon>CS clade</taxon>
        <taxon>Chlamydomonadales</taxon>
        <taxon>Dunaliellaceae</taxon>
        <taxon>Dunaliella</taxon>
    </lineage>
</organism>
<proteinExistence type="predicted"/>
<dbReference type="SMART" id="SM00317">
    <property type="entry name" value="SET"/>
    <property type="match status" value="1"/>
</dbReference>
<feature type="compositionally biased region" description="Low complexity" evidence="8">
    <location>
        <begin position="150"/>
        <end position="166"/>
    </location>
</feature>
<dbReference type="PROSITE" id="PS50280">
    <property type="entry name" value="SET"/>
    <property type="match status" value="1"/>
</dbReference>
<reference evidence="11" key="1">
    <citation type="submission" date="2021-01" db="EMBL/GenBank/DDBJ databases">
        <authorList>
            <person name="Corre E."/>
            <person name="Pelletier E."/>
            <person name="Niang G."/>
            <person name="Scheremetjew M."/>
            <person name="Finn R."/>
            <person name="Kale V."/>
            <person name="Holt S."/>
            <person name="Cochrane G."/>
            <person name="Meng A."/>
            <person name="Brown T."/>
            <person name="Cohen L."/>
        </authorList>
    </citation>
    <scope>NUCLEOTIDE SEQUENCE</scope>
    <source>
        <strain evidence="11">CCMP1320</strain>
    </source>
</reference>
<dbReference type="EMBL" id="HBIP01003799">
    <property type="protein sequence ID" value="CAE0486704.1"/>
    <property type="molecule type" value="Transcribed_RNA"/>
</dbReference>
<evidence type="ECO:0000259" key="9">
    <source>
        <dbReference type="PROSITE" id="PS50280"/>
    </source>
</evidence>
<evidence type="ECO:0000256" key="1">
    <source>
        <dbReference type="ARBA" id="ARBA00004123"/>
    </source>
</evidence>
<feature type="compositionally biased region" description="Pro residues" evidence="8">
    <location>
        <begin position="311"/>
        <end position="320"/>
    </location>
</feature>
<feature type="domain" description="AWS" evidence="10">
    <location>
        <begin position="384"/>
        <end position="434"/>
    </location>
</feature>
<dbReference type="InterPro" id="IPR001214">
    <property type="entry name" value="SET_dom"/>
</dbReference>
<dbReference type="GO" id="GO:0005634">
    <property type="term" value="C:nucleus"/>
    <property type="evidence" value="ECO:0007669"/>
    <property type="project" value="UniProtKB-SubCell"/>
</dbReference>
<evidence type="ECO:0000256" key="6">
    <source>
        <dbReference type="ARBA" id="ARBA00022691"/>
    </source>
</evidence>
<dbReference type="PROSITE" id="PS51215">
    <property type="entry name" value="AWS"/>
    <property type="match status" value="1"/>
</dbReference>
<gene>
    <name evidence="11" type="ORF">DTER00134_LOCUS1743</name>
</gene>
<keyword evidence="4" id="KW-0489">Methyltransferase</keyword>
<protein>
    <recommendedName>
        <fullName evidence="12">SET domain-containing protein</fullName>
    </recommendedName>
</protein>
<evidence type="ECO:0008006" key="12">
    <source>
        <dbReference type="Google" id="ProtNLM"/>
    </source>
</evidence>
<evidence type="ECO:0000256" key="3">
    <source>
        <dbReference type="ARBA" id="ARBA00022454"/>
    </source>
</evidence>
<evidence type="ECO:0000256" key="8">
    <source>
        <dbReference type="SAM" id="MobiDB-lite"/>
    </source>
</evidence>
<keyword evidence="3" id="KW-0158">Chromosome</keyword>
<feature type="region of interest" description="Disordered" evidence="8">
    <location>
        <begin position="345"/>
        <end position="377"/>
    </location>
</feature>
<name>A0A7S3QLN8_DUNTE</name>
<dbReference type="InterPro" id="IPR046341">
    <property type="entry name" value="SET_dom_sf"/>
</dbReference>
<dbReference type="Pfam" id="PF17907">
    <property type="entry name" value="AWS"/>
    <property type="match status" value="1"/>
</dbReference>